<reference evidence="1" key="1">
    <citation type="journal article" date="2023" name="G3 (Bethesda)">
        <title>A reference genome for the long-term kleptoplast-retaining sea slug Elysia crispata morphotype clarki.</title>
        <authorList>
            <person name="Eastman K.E."/>
            <person name="Pendleton A.L."/>
            <person name="Shaikh M.A."/>
            <person name="Suttiyut T."/>
            <person name="Ogas R."/>
            <person name="Tomko P."/>
            <person name="Gavelis G."/>
            <person name="Widhalm J.R."/>
            <person name="Wisecaver J.H."/>
        </authorList>
    </citation>
    <scope>NUCLEOTIDE SEQUENCE</scope>
    <source>
        <strain evidence="1">ECLA1</strain>
    </source>
</reference>
<evidence type="ECO:0000313" key="1">
    <source>
        <dbReference type="EMBL" id="KAK3804379.1"/>
    </source>
</evidence>
<dbReference type="Proteomes" id="UP001283361">
    <property type="component" value="Unassembled WGS sequence"/>
</dbReference>
<accession>A0AAE1BEE2</accession>
<comment type="caution">
    <text evidence="1">The sequence shown here is derived from an EMBL/GenBank/DDBJ whole genome shotgun (WGS) entry which is preliminary data.</text>
</comment>
<organism evidence="1 2">
    <name type="scientific">Elysia crispata</name>
    <name type="common">lettuce slug</name>
    <dbReference type="NCBI Taxonomy" id="231223"/>
    <lineage>
        <taxon>Eukaryota</taxon>
        <taxon>Metazoa</taxon>
        <taxon>Spiralia</taxon>
        <taxon>Lophotrochozoa</taxon>
        <taxon>Mollusca</taxon>
        <taxon>Gastropoda</taxon>
        <taxon>Heterobranchia</taxon>
        <taxon>Euthyneura</taxon>
        <taxon>Panpulmonata</taxon>
        <taxon>Sacoglossa</taxon>
        <taxon>Placobranchoidea</taxon>
        <taxon>Plakobranchidae</taxon>
        <taxon>Elysia</taxon>
    </lineage>
</organism>
<gene>
    <name evidence="1" type="ORF">RRG08_059349</name>
</gene>
<dbReference type="AlphaFoldDB" id="A0AAE1BEE2"/>
<protein>
    <submittedName>
        <fullName evidence="1">Uncharacterized protein</fullName>
    </submittedName>
</protein>
<evidence type="ECO:0000313" key="2">
    <source>
        <dbReference type="Proteomes" id="UP001283361"/>
    </source>
</evidence>
<dbReference type="EMBL" id="JAWDGP010000016">
    <property type="protein sequence ID" value="KAK3804379.1"/>
    <property type="molecule type" value="Genomic_DNA"/>
</dbReference>
<sequence length="99" mass="11136">MVGESLKVAGKPSRFLAVSINIMGSECISSWEEDSIELLVWLLELLQLHETNSHQSLSDHIFNNHDLYCVLIIGKIRHKKNVGPSEGDLDARVPAKLWN</sequence>
<proteinExistence type="predicted"/>
<keyword evidence="2" id="KW-1185">Reference proteome</keyword>
<name>A0AAE1BEE2_9GAST</name>